<dbReference type="PRINTS" id="PR00455">
    <property type="entry name" value="HTHTETR"/>
</dbReference>
<gene>
    <name evidence="6" type="ORF">HT134_01735</name>
</gene>
<keyword evidence="2 4" id="KW-0238">DNA-binding</keyword>
<reference evidence="6 7" key="1">
    <citation type="submission" date="2020-06" db="EMBL/GenBank/DDBJ databases">
        <authorList>
            <person name="Chanama M."/>
        </authorList>
    </citation>
    <scope>NUCLEOTIDE SEQUENCE [LARGE SCALE GENOMIC DNA]</scope>
    <source>
        <strain evidence="6 7">TBRC6557</strain>
    </source>
</reference>
<evidence type="ECO:0000313" key="6">
    <source>
        <dbReference type="EMBL" id="NUW38852.1"/>
    </source>
</evidence>
<evidence type="ECO:0000256" key="4">
    <source>
        <dbReference type="PROSITE-ProRule" id="PRU00335"/>
    </source>
</evidence>
<evidence type="ECO:0000256" key="1">
    <source>
        <dbReference type="ARBA" id="ARBA00023015"/>
    </source>
</evidence>
<dbReference type="PROSITE" id="PS01081">
    <property type="entry name" value="HTH_TETR_1"/>
    <property type="match status" value="1"/>
</dbReference>
<dbReference type="Pfam" id="PF00440">
    <property type="entry name" value="TetR_N"/>
    <property type="match status" value="1"/>
</dbReference>
<dbReference type="InterPro" id="IPR011075">
    <property type="entry name" value="TetR_C"/>
</dbReference>
<dbReference type="EMBL" id="JABWGO010000001">
    <property type="protein sequence ID" value="NUW38852.1"/>
    <property type="molecule type" value="Genomic_DNA"/>
</dbReference>
<evidence type="ECO:0000313" key="7">
    <source>
        <dbReference type="Proteomes" id="UP000546126"/>
    </source>
</evidence>
<dbReference type="SUPFAM" id="SSF48498">
    <property type="entry name" value="Tetracyclin repressor-like, C-terminal domain"/>
    <property type="match status" value="1"/>
</dbReference>
<evidence type="ECO:0000256" key="2">
    <source>
        <dbReference type="ARBA" id="ARBA00023125"/>
    </source>
</evidence>
<comment type="caution">
    <text evidence="6">The sequence shown here is derived from an EMBL/GenBank/DDBJ whole genome shotgun (WGS) entry which is preliminary data.</text>
</comment>
<dbReference type="InterPro" id="IPR050109">
    <property type="entry name" value="HTH-type_TetR-like_transc_reg"/>
</dbReference>
<dbReference type="InterPro" id="IPR023772">
    <property type="entry name" value="DNA-bd_HTH_TetR-type_CS"/>
</dbReference>
<protein>
    <submittedName>
        <fullName evidence="6">TetR/AcrR family transcriptional regulator</fullName>
    </submittedName>
</protein>
<dbReference type="AlphaFoldDB" id="A0A7Y6M8R7"/>
<sequence length="192" mass="20218">MSRATASARPPGRPRSGVNAVVFAATLRTVHELGYARATVDRIAAAAGVAKTTIYRRWPSKGELVVDCLLDAFGPVPLEGTGRAELMASAIRWIAAKISEPGVGDAFAGVFSDAVSDPALREVLAARLQEPYRVALHEALGEPDGRVLFFIDVVVGTLLHRLGMTGEPMVDADVAELVEMVVPHFGGDTGTG</sequence>
<dbReference type="PROSITE" id="PS50977">
    <property type="entry name" value="HTH_TETR_2"/>
    <property type="match status" value="1"/>
</dbReference>
<dbReference type="Proteomes" id="UP000546126">
    <property type="component" value="Unassembled WGS sequence"/>
</dbReference>
<keyword evidence="1" id="KW-0805">Transcription regulation</keyword>
<dbReference type="PANTHER" id="PTHR30055:SF148">
    <property type="entry name" value="TETR-FAMILY TRANSCRIPTIONAL REGULATOR"/>
    <property type="match status" value="1"/>
</dbReference>
<organism evidence="6 7">
    <name type="scientific">Nonomuraea rhodomycinica</name>
    <dbReference type="NCBI Taxonomy" id="1712872"/>
    <lineage>
        <taxon>Bacteria</taxon>
        <taxon>Bacillati</taxon>
        <taxon>Actinomycetota</taxon>
        <taxon>Actinomycetes</taxon>
        <taxon>Streptosporangiales</taxon>
        <taxon>Streptosporangiaceae</taxon>
        <taxon>Nonomuraea</taxon>
    </lineage>
</organism>
<evidence type="ECO:0000256" key="3">
    <source>
        <dbReference type="ARBA" id="ARBA00023163"/>
    </source>
</evidence>
<dbReference type="InterPro" id="IPR009057">
    <property type="entry name" value="Homeodomain-like_sf"/>
</dbReference>
<proteinExistence type="predicted"/>
<dbReference type="InterPro" id="IPR036271">
    <property type="entry name" value="Tet_transcr_reg_TetR-rel_C_sf"/>
</dbReference>
<keyword evidence="7" id="KW-1185">Reference proteome</keyword>
<feature type="domain" description="HTH tetR-type" evidence="5">
    <location>
        <begin position="16"/>
        <end position="76"/>
    </location>
</feature>
<dbReference type="GO" id="GO:0003700">
    <property type="term" value="F:DNA-binding transcription factor activity"/>
    <property type="evidence" value="ECO:0007669"/>
    <property type="project" value="TreeGrafter"/>
</dbReference>
<accession>A0A7Y6M8R7</accession>
<feature type="DNA-binding region" description="H-T-H motif" evidence="4">
    <location>
        <begin position="39"/>
        <end position="58"/>
    </location>
</feature>
<dbReference type="SUPFAM" id="SSF46689">
    <property type="entry name" value="Homeodomain-like"/>
    <property type="match status" value="1"/>
</dbReference>
<dbReference type="RefSeq" id="WP_175598478.1">
    <property type="nucleotide sequence ID" value="NZ_JABWGO010000001.1"/>
</dbReference>
<keyword evidence="3" id="KW-0804">Transcription</keyword>
<dbReference type="GO" id="GO:0000976">
    <property type="term" value="F:transcription cis-regulatory region binding"/>
    <property type="evidence" value="ECO:0007669"/>
    <property type="project" value="TreeGrafter"/>
</dbReference>
<dbReference type="PANTHER" id="PTHR30055">
    <property type="entry name" value="HTH-TYPE TRANSCRIPTIONAL REGULATOR RUTR"/>
    <property type="match status" value="1"/>
</dbReference>
<name>A0A7Y6M8R7_9ACTN</name>
<dbReference type="Gene3D" id="1.10.357.10">
    <property type="entry name" value="Tetracycline Repressor, domain 2"/>
    <property type="match status" value="1"/>
</dbReference>
<dbReference type="InterPro" id="IPR001647">
    <property type="entry name" value="HTH_TetR"/>
</dbReference>
<evidence type="ECO:0000259" key="5">
    <source>
        <dbReference type="PROSITE" id="PS50977"/>
    </source>
</evidence>
<dbReference type="Pfam" id="PF16859">
    <property type="entry name" value="TetR_C_11"/>
    <property type="match status" value="1"/>
</dbReference>